<feature type="transmembrane region" description="Helical" evidence="1">
    <location>
        <begin position="119"/>
        <end position="140"/>
    </location>
</feature>
<protein>
    <submittedName>
        <fullName evidence="2">Zinc metallopeptidase</fullName>
    </submittedName>
</protein>
<organism evidence="2 3">
    <name type="scientific">Candidatus Dojkabacteria bacterium</name>
    <dbReference type="NCBI Taxonomy" id="2099670"/>
    <lineage>
        <taxon>Bacteria</taxon>
        <taxon>Candidatus Dojkabacteria</taxon>
    </lineage>
</organism>
<dbReference type="PANTHER" id="PTHR36434">
    <property type="entry name" value="MEMBRANE PROTEASE YUGP-RELATED"/>
    <property type="match status" value="1"/>
</dbReference>
<feature type="transmembrane region" description="Helical" evidence="1">
    <location>
        <begin position="146"/>
        <end position="166"/>
    </location>
</feature>
<dbReference type="PANTHER" id="PTHR36434:SF1">
    <property type="entry name" value="MEMBRANE PROTEASE YUGP-RELATED"/>
    <property type="match status" value="1"/>
</dbReference>
<evidence type="ECO:0000256" key="1">
    <source>
        <dbReference type="SAM" id="Phobius"/>
    </source>
</evidence>
<name>A0A832R8M9_9BACT</name>
<feature type="transmembrane region" description="Helical" evidence="1">
    <location>
        <begin position="195"/>
        <end position="218"/>
    </location>
</feature>
<dbReference type="EMBL" id="DUTP01000003">
    <property type="protein sequence ID" value="HHX99451.1"/>
    <property type="molecule type" value="Genomic_DNA"/>
</dbReference>
<comment type="caution">
    <text evidence="2">The sequence shown here is derived from an EMBL/GenBank/DDBJ whole genome shotgun (WGS) entry which is preliminary data.</text>
</comment>
<dbReference type="Proteomes" id="UP000576550">
    <property type="component" value="Unassembled WGS sequence"/>
</dbReference>
<evidence type="ECO:0000313" key="3">
    <source>
        <dbReference type="Proteomes" id="UP000576550"/>
    </source>
</evidence>
<gene>
    <name evidence="2" type="ORF">GX533_02105</name>
</gene>
<proteinExistence type="predicted"/>
<feature type="transmembrane region" description="Helical" evidence="1">
    <location>
        <begin position="6"/>
        <end position="25"/>
    </location>
</feature>
<keyword evidence="1" id="KW-0812">Transmembrane</keyword>
<dbReference type="Pfam" id="PF04298">
    <property type="entry name" value="Zn_peptidase_2"/>
    <property type="match status" value="1"/>
</dbReference>
<dbReference type="InterPro" id="IPR007395">
    <property type="entry name" value="Zn_peptidase_2"/>
</dbReference>
<keyword evidence="1" id="KW-1133">Transmembrane helix</keyword>
<keyword evidence="1" id="KW-0472">Membrane</keyword>
<evidence type="ECO:0000313" key="2">
    <source>
        <dbReference type="EMBL" id="HHX99451.1"/>
    </source>
</evidence>
<accession>A0A832R8M9</accession>
<dbReference type="AlphaFoldDB" id="A0A832R8M9"/>
<reference evidence="2 3" key="1">
    <citation type="journal article" date="2020" name="Biotechnol. Biofuels">
        <title>New insights from the biogas microbiome by comprehensive genome-resolved metagenomics of nearly 1600 species originating from multiple anaerobic digesters.</title>
        <authorList>
            <person name="Campanaro S."/>
            <person name="Treu L."/>
            <person name="Rodriguez-R L.M."/>
            <person name="Kovalovszki A."/>
            <person name="Ziels R.M."/>
            <person name="Maus I."/>
            <person name="Zhu X."/>
            <person name="Kougias P.G."/>
            <person name="Basile A."/>
            <person name="Luo G."/>
            <person name="Schluter A."/>
            <person name="Konstantinidis K.T."/>
            <person name="Angelidaki I."/>
        </authorList>
    </citation>
    <scope>NUCLEOTIDE SEQUENCE [LARGE SCALE GENOMIC DNA]</scope>
    <source>
        <strain evidence="2">AS05jafATM_89</strain>
    </source>
</reference>
<sequence>MGIEPIYWMFAIPGLLLSIFAQIYVKTTFNKYSKEDAESGKTGLDAAEEIKKGENFSVDILPNRQPMGDYFDPTQNIVAISSENVSSKSVSNIAVVAHEMGHVQQKFSASGIYNFRRTLVPITNIGTNIGYILFFAGLFLTQFKLAQLGLILFSTGVLFSLITIPVELDASKRGMKFIEKYNLITEGKRDGARKVLNAAALTYFAGLVSSILNLMYYASLLNSRQKRR</sequence>